<evidence type="ECO:0000256" key="4">
    <source>
        <dbReference type="ARBA" id="ARBA00022989"/>
    </source>
</evidence>
<dbReference type="STRING" id="647113.Metok_0242"/>
<dbReference type="Gene3D" id="1.20.1440.20">
    <property type="entry name" value="LemA-like domain"/>
    <property type="match status" value="1"/>
</dbReference>
<keyword evidence="9" id="KW-1185">Reference proteome</keyword>
<dbReference type="RefSeq" id="WP_013866421.1">
    <property type="nucleotide sequence ID" value="NC_015636.1"/>
</dbReference>
<evidence type="ECO:0000256" key="2">
    <source>
        <dbReference type="ARBA" id="ARBA00008854"/>
    </source>
</evidence>
<dbReference type="SUPFAM" id="SSF140478">
    <property type="entry name" value="LemA-like"/>
    <property type="match status" value="1"/>
</dbReference>
<gene>
    <name evidence="8" type="ordered locus">Metok_0242</name>
</gene>
<dbReference type="EMBL" id="CP002792">
    <property type="protein sequence ID" value="AEH06235.1"/>
    <property type="molecule type" value="Genomic_DNA"/>
</dbReference>
<accession>F8ANN7</accession>
<reference evidence="8" key="1">
    <citation type="submission" date="2011-05" db="EMBL/GenBank/DDBJ databases">
        <title>Complete sequence of chromosome of Methanothermococcus okinawensis IH1.</title>
        <authorList>
            <consortium name="US DOE Joint Genome Institute"/>
            <person name="Lucas S."/>
            <person name="Han J."/>
            <person name="Lapidus A."/>
            <person name="Cheng J.-F."/>
            <person name="Goodwin L."/>
            <person name="Pitluck S."/>
            <person name="Peters L."/>
            <person name="Mikhailova N."/>
            <person name="Held B."/>
            <person name="Han C."/>
            <person name="Tapia R."/>
            <person name="Land M."/>
            <person name="Hauser L."/>
            <person name="Kyrpides N."/>
            <person name="Ivanova N."/>
            <person name="Pagani I."/>
            <person name="Sieprawska-Lupa M."/>
            <person name="Takai K."/>
            <person name="Miyazaki J."/>
            <person name="Whitman W."/>
            <person name="Woyke T."/>
        </authorList>
    </citation>
    <scope>NUCLEOTIDE SEQUENCE</scope>
    <source>
        <strain evidence="8">IH1</strain>
    </source>
</reference>
<dbReference type="GO" id="GO:0016020">
    <property type="term" value="C:membrane"/>
    <property type="evidence" value="ECO:0007669"/>
    <property type="project" value="UniProtKB-SubCell"/>
</dbReference>
<dbReference type="GeneID" id="10772359"/>
<feature type="coiled-coil region" evidence="6">
    <location>
        <begin position="125"/>
        <end position="152"/>
    </location>
</feature>
<dbReference type="PANTHER" id="PTHR34478">
    <property type="entry name" value="PROTEIN LEMA"/>
    <property type="match status" value="1"/>
</dbReference>
<dbReference type="PANTHER" id="PTHR34478:SF1">
    <property type="entry name" value="PROTEIN LEMA"/>
    <property type="match status" value="1"/>
</dbReference>
<evidence type="ECO:0000256" key="5">
    <source>
        <dbReference type="ARBA" id="ARBA00023136"/>
    </source>
</evidence>
<feature type="transmembrane region" description="Helical" evidence="7">
    <location>
        <begin position="6"/>
        <end position="28"/>
    </location>
</feature>
<protein>
    <submittedName>
        <fullName evidence="8">LemA family protein</fullName>
    </submittedName>
</protein>
<dbReference type="Pfam" id="PF04011">
    <property type="entry name" value="LemA"/>
    <property type="match status" value="1"/>
</dbReference>
<keyword evidence="3 7" id="KW-0812">Transmembrane</keyword>
<evidence type="ECO:0000256" key="6">
    <source>
        <dbReference type="SAM" id="Coils"/>
    </source>
</evidence>
<sequence>MTLMLILGVIIGISILILILIIVVYTIIVYNRFKTLKNGAEATLGQIKVALKKRLDMINQLVDSVKSYASFEKETLSKITELRSSVLGAHSASEIQDIEKQSRQLLGNVMVAVENYPDLKTSSSVKELMDAIKDIENEIARHRYTYNNIVQEYNTKIDVIPSNIVANMFNFKKMDYLEFEEGEHELNQRPKIEF</sequence>
<organism evidence="8 9">
    <name type="scientific">Methanothermococcus okinawensis (strain DSM 14208 / JCM 11175 / IH1)</name>
    <dbReference type="NCBI Taxonomy" id="647113"/>
    <lineage>
        <taxon>Archaea</taxon>
        <taxon>Methanobacteriati</taxon>
        <taxon>Methanobacteriota</taxon>
        <taxon>Methanomada group</taxon>
        <taxon>Methanococci</taxon>
        <taxon>Methanococcales</taxon>
        <taxon>Methanococcaceae</taxon>
        <taxon>Methanothermococcus</taxon>
    </lineage>
</organism>
<dbReference type="InterPro" id="IPR007156">
    <property type="entry name" value="MamQ_LemA"/>
</dbReference>
<comment type="subcellular location">
    <subcellularLocation>
        <location evidence="1">Membrane</location>
        <topology evidence="1">Single-pass membrane protein</topology>
    </subcellularLocation>
</comment>
<dbReference type="eggNOG" id="arCOG04574">
    <property type="taxonomic scope" value="Archaea"/>
</dbReference>
<keyword evidence="6" id="KW-0175">Coiled coil</keyword>
<evidence type="ECO:0000256" key="1">
    <source>
        <dbReference type="ARBA" id="ARBA00004167"/>
    </source>
</evidence>
<dbReference type="InterPro" id="IPR023353">
    <property type="entry name" value="LemA-like_dom_sf"/>
</dbReference>
<evidence type="ECO:0000256" key="3">
    <source>
        <dbReference type="ARBA" id="ARBA00022692"/>
    </source>
</evidence>
<proteinExistence type="inferred from homology"/>
<dbReference type="HOGENOM" id="CLU_056714_3_0_2"/>
<dbReference type="AlphaFoldDB" id="F8ANN7"/>
<evidence type="ECO:0000313" key="8">
    <source>
        <dbReference type="EMBL" id="AEH06235.1"/>
    </source>
</evidence>
<keyword evidence="4 7" id="KW-1133">Transmembrane helix</keyword>
<evidence type="ECO:0000256" key="7">
    <source>
        <dbReference type="SAM" id="Phobius"/>
    </source>
</evidence>
<keyword evidence="5 7" id="KW-0472">Membrane</keyword>
<dbReference type="Proteomes" id="UP000009296">
    <property type="component" value="Chromosome"/>
</dbReference>
<dbReference type="KEGG" id="mok:Metok_0242"/>
<evidence type="ECO:0000313" key="9">
    <source>
        <dbReference type="Proteomes" id="UP000009296"/>
    </source>
</evidence>
<name>F8ANN7_METOI</name>
<comment type="similarity">
    <text evidence="2">Belongs to the LemA family.</text>
</comment>